<proteinExistence type="predicted"/>
<keyword evidence="2" id="KW-0496">Mitochondrion</keyword>
<organism evidence="2">
    <name type="scientific">Picea glauca</name>
    <name type="common">White spruce</name>
    <name type="synonym">Pinus glauca</name>
    <dbReference type="NCBI Taxonomy" id="3330"/>
    <lineage>
        <taxon>Eukaryota</taxon>
        <taxon>Viridiplantae</taxon>
        <taxon>Streptophyta</taxon>
        <taxon>Embryophyta</taxon>
        <taxon>Tracheophyta</taxon>
        <taxon>Spermatophyta</taxon>
        <taxon>Pinopsida</taxon>
        <taxon>Pinidae</taxon>
        <taxon>Conifers I</taxon>
        <taxon>Pinales</taxon>
        <taxon>Pinaceae</taxon>
        <taxon>Picea</taxon>
    </lineage>
</organism>
<accession>A0A124GMK5</accession>
<dbReference type="AlphaFoldDB" id="A0A124GMK5"/>
<evidence type="ECO:0000313" key="2">
    <source>
        <dbReference type="EMBL" id="KUM45953.1"/>
    </source>
</evidence>
<comment type="caution">
    <text evidence="2">The sequence shown here is derived from an EMBL/GenBank/DDBJ whole genome shotgun (WGS) entry which is preliminary data.</text>
</comment>
<protein>
    <submittedName>
        <fullName evidence="2">Uncharacterized protein</fullName>
    </submittedName>
</protein>
<name>A0A124GMK5_PICGL</name>
<keyword evidence="1" id="KW-0732">Signal</keyword>
<sequence>MMTIALHLELLLLIELEGMLGEVVVVGKLELGEAMNLEMELAKMLAPKLVALDLDPLLLALESDLPHMDLALWDQLDFEWARSLGIS</sequence>
<geneLocation type="mitochondrion" evidence="2"/>
<reference evidence="2" key="1">
    <citation type="journal article" date="2015" name="Genome Biol. Evol.">
        <title>Organellar Genomes of White Spruce (Picea glauca): Assembly and Annotation.</title>
        <authorList>
            <person name="Jackman S.D."/>
            <person name="Warren R.L."/>
            <person name="Gibb E.A."/>
            <person name="Vandervalk B.P."/>
            <person name="Mohamadi H."/>
            <person name="Chu J."/>
            <person name="Raymond A."/>
            <person name="Pleasance S."/>
            <person name="Coope R."/>
            <person name="Wildung M.R."/>
            <person name="Ritland C.E."/>
            <person name="Bousquet J."/>
            <person name="Jones S.J."/>
            <person name="Bohlmann J."/>
            <person name="Birol I."/>
        </authorList>
    </citation>
    <scope>NUCLEOTIDE SEQUENCE [LARGE SCALE GENOMIC DNA]</scope>
    <source>
        <tissue evidence="2">Flushing bud</tissue>
    </source>
</reference>
<feature type="signal peptide" evidence="1">
    <location>
        <begin position="1"/>
        <end position="21"/>
    </location>
</feature>
<evidence type="ECO:0000256" key="1">
    <source>
        <dbReference type="SAM" id="SignalP"/>
    </source>
</evidence>
<feature type="chain" id="PRO_5007172422" evidence="1">
    <location>
        <begin position="22"/>
        <end position="87"/>
    </location>
</feature>
<gene>
    <name evidence="2" type="ORF">ABT39_MTgene2056</name>
</gene>
<dbReference type="EMBL" id="LKAM01000014">
    <property type="protein sequence ID" value="KUM45953.1"/>
    <property type="molecule type" value="Genomic_DNA"/>
</dbReference>